<gene>
    <name evidence="17" type="primary">ribF</name>
    <name evidence="17" type="ORF">FYJ29_08105</name>
</gene>
<keyword evidence="5 15" id="KW-0288">FMN</keyword>
<comment type="pathway">
    <text evidence="3 15">Cofactor biosynthesis; FMN biosynthesis; FMN from riboflavin (ATP route): step 1/1.</text>
</comment>
<comment type="catalytic activity">
    <reaction evidence="13 15">
        <text>riboflavin + ATP = FMN + ADP + H(+)</text>
        <dbReference type="Rhea" id="RHEA:14357"/>
        <dbReference type="ChEBI" id="CHEBI:15378"/>
        <dbReference type="ChEBI" id="CHEBI:30616"/>
        <dbReference type="ChEBI" id="CHEBI:57986"/>
        <dbReference type="ChEBI" id="CHEBI:58210"/>
        <dbReference type="ChEBI" id="CHEBI:456216"/>
        <dbReference type="EC" id="2.7.1.26"/>
    </reaction>
</comment>
<evidence type="ECO:0000256" key="10">
    <source>
        <dbReference type="ARBA" id="ARBA00022827"/>
    </source>
</evidence>
<dbReference type="AlphaFoldDB" id="A0A6L5XEJ6"/>
<comment type="pathway">
    <text evidence="2 15">Cofactor biosynthesis; FAD biosynthesis; FAD from FMN: step 1/1.</text>
</comment>
<accession>A0A6L5XEJ6</accession>
<dbReference type="Pfam" id="PF06574">
    <property type="entry name" value="FAD_syn"/>
    <property type="match status" value="1"/>
</dbReference>
<keyword evidence="11 15" id="KW-0067">ATP-binding</keyword>
<evidence type="ECO:0000313" key="17">
    <source>
        <dbReference type="EMBL" id="MSS17716.1"/>
    </source>
</evidence>
<evidence type="ECO:0000256" key="14">
    <source>
        <dbReference type="ARBA" id="ARBA00049494"/>
    </source>
</evidence>
<evidence type="ECO:0000256" key="13">
    <source>
        <dbReference type="ARBA" id="ARBA00047880"/>
    </source>
</evidence>
<dbReference type="EC" id="2.7.1.26" evidence="15"/>
<dbReference type="PANTHER" id="PTHR22749">
    <property type="entry name" value="RIBOFLAVIN KINASE/FMN ADENYLYLTRANSFERASE"/>
    <property type="match status" value="1"/>
</dbReference>
<dbReference type="InterPro" id="IPR014729">
    <property type="entry name" value="Rossmann-like_a/b/a_fold"/>
</dbReference>
<dbReference type="PANTHER" id="PTHR22749:SF6">
    <property type="entry name" value="RIBOFLAVIN KINASE"/>
    <property type="match status" value="1"/>
</dbReference>
<comment type="similarity">
    <text evidence="15">Belongs to the ribF family.</text>
</comment>
<dbReference type="Pfam" id="PF01687">
    <property type="entry name" value="Flavokinase"/>
    <property type="match status" value="1"/>
</dbReference>
<evidence type="ECO:0000256" key="9">
    <source>
        <dbReference type="ARBA" id="ARBA00022777"/>
    </source>
</evidence>
<evidence type="ECO:0000256" key="2">
    <source>
        <dbReference type="ARBA" id="ARBA00004726"/>
    </source>
</evidence>
<keyword evidence="8 15" id="KW-0547">Nucleotide-binding</keyword>
<dbReference type="UniPathway" id="UPA00277">
    <property type="reaction ID" value="UER00407"/>
</dbReference>
<dbReference type="InterPro" id="IPR002606">
    <property type="entry name" value="Riboflavin_kinase_bac"/>
</dbReference>
<dbReference type="InterPro" id="IPR015864">
    <property type="entry name" value="FAD_synthase"/>
</dbReference>
<dbReference type="SUPFAM" id="SSF52374">
    <property type="entry name" value="Nucleotidylyl transferase"/>
    <property type="match status" value="1"/>
</dbReference>
<sequence length="315" mass="34729">MKIIGSDTQLEPGTTIATIGMFDGVHLGHATLLDFLKEQARQRGLESAVVTFAQHPQAVLHPEAGIKMIMTVDDKLKLIARHGIDCTVLLDFTRELSLLDSSRFIELLRDRYGVAALVAGYDHHFGHNKQETFADYVRHGRELGVDIVKAPEYLGAYAPVSSSIIRKLIASGKVDDAMHCMGHPYSLAGKVVHGFHNGSGIGFPTANVGELDPTLILPHRGAYAVMVDVAGKHLKGMVNVGVRPTMHNGHRLSIEVNIFDFDGDIYGMPIKLEFIKFLRLEFKLGSIEELRAQLTRDRAQSVKILDAYCATRHEA</sequence>
<keyword evidence="9 15" id="KW-0418">Kinase</keyword>
<dbReference type="FunFam" id="3.40.50.620:FF:000021">
    <property type="entry name" value="Riboflavin biosynthesis protein"/>
    <property type="match status" value="1"/>
</dbReference>
<dbReference type="SMART" id="SM00904">
    <property type="entry name" value="Flavokinase"/>
    <property type="match status" value="1"/>
</dbReference>
<dbReference type="PIRSF" id="PIRSF004491">
    <property type="entry name" value="FAD_Synth"/>
    <property type="match status" value="1"/>
</dbReference>
<dbReference type="SUPFAM" id="SSF82114">
    <property type="entry name" value="Riboflavin kinase-like"/>
    <property type="match status" value="1"/>
</dbReference>
<feature type="domain" description="Riboflavin kinase" evidence="16">
    <location>
        <begin position="180"/>
        <end position="306"/>
    </location>
</feature>
<keyword evidence="12" id="KW-0511">Multifunctional enzyme</keyword>
<evidence type="ECO:0000256" key="7">
    <source>
        <dbReference type="ARBA" id="ARBA00022695"/>
    </source>
</evidence>
<dbReference type="NCBIfam" id="TIGR00083">
    <property type="entry name" value="ribF"/>
    <property type="match status" value="1"/>
</dbReference>
<dbReference type="InterPro" id="IPR023468">
    <property type="entry name" value="Riboflavin_kinase"/>
</dbReference>
<dbReference type="Proteomes" id="UP000483362">
    <property type="component" value="Unassembled WGS sequence"/>
</dbReference>
<dbReference type="GO" id="GO:0003919">
    <property type="term" value="F:FMN adenylyltransferase activity"/>
    <property type="evidence" value="ECO:0007669"/>
    <property type="project" value="UniProtKB-UniRule"/>
</dbReference>
<evidence type="ECO:0000256" key="3">
    <source>
        <dbReference type="ARBA" id="ARBA00005201"/>
    </source>
</evidence>
<comment type="function">
    <text evidence="1">Catalyzes the phosphorylation of riboflavin to FMN followed by the adenylation of FMN to FAD.</text>
</comment>
<evidence type="ECO:0000256" key="5">
    <source>
        <dbReference type="ARBA" id="ARBA00022643"/>
    </source>
</evidence>
<evidence type="ECO:0000256" key="1">
    <source>
        <dbReference type="ARBA" id="ARBA00002121"/>
    </source>
</evidence>
<keyword evidence="18" id="KW-1185">Reference proteome</keyword>
<proteinExistence type="inferred from homology"/>
<dbReference type="GO" id="GO:0009231">
    <property type="term" value="P:riboflavin biosynthetic process"/>
    <property type="evidence" value="ECO:0007669"/>
    <property type="project" value="InterPro"/>
</dbReference>
<keyword evidence="4 15" id="KW-0285">Flavoprotein</keyword>
<dbReference type="UniPathway" id="UPA00276">
    <property type="reaction ID" value="UER00406"/>
</dbReference>
<dbReference type="GO" id="GO:0009398">
    <property type="term" value="P:FMN biosynthetic process"/>
    <property type="evidence" value="ECO:0007669"/>
    <property type="project" value="UniProtKB-UniRule"/>
</dbReference>
<dbReference type="EMBL" id="VULT01000011">
    <property type="protein sequence ID" value="MSS17716.1"/>
    <property type="molecule type" value="Genomic_DNA"/>
</dbReference>
<evidence type="ECO:0000256" key="8">
    <source>
        <dbReference type="ARBA" id="ARBA00022741"/>
    </source>
</evidence>
<evidence type="ECO:0000256" key="15">
    <source>
        <dbReference type="PIRNR" id="PIRNR004491"/>
    </source>
</evidence>
<dbReference type="Gene3D" id="3.40.50.620">
    <property type="entry name" value="HUPs"/>
    <property type="match status" value="1"/>
</dbReference>
<evidence type="ECO:0000256" key="11">
    <source>
        <dbReference type="ARBA" id="ARBA00022840"/>
    </source>
</evidence>
<evidence type="ECO:0000313" key="18">
    <source>
        <dbReference type="Proteomes" id="UP000483362"/>
    </source>
</evidence>
<dbReference type="Gene3D" id="2.40.30.30">
    <property type="entry name" value="Riboflavin kinase-like"/>
    <property type="match status" value="1"/>
</dbReference>
<comment type="caution">
    <text evidence="17">The sequence shown here is derived from an EMBL/GenBank/DDBJ whole genome shotgun (WGS) entry which is preliminary data.</text>
</comment>
<comment type="catalytic activity">
    <reaction evidence="14 15">
        <text>FMN + ATP + H(+) = FAD + diphosphate</text>
        <dbReference type="Rhea" id="RHEA:17237"/>
        <dbReference type="ChEBI" id="CHEBI:15378"/>
        <dbReference type="ChEBI" id="CHEBI:30616"/>
        <dbReference type="ChEBI" id="CHEBI:33019"/>
        <dbReference type="ChEBI" id="CHEBI:57692"/>
        <dbReference type="ChEBI" id="CHEBI:58210"/>
        <dbReference type="EC" id="2.7.7.2"/>
    </reaction>
</comment>
<reference evidence="17 18" key="1">
    <citation type="submission" date="2019-08" db="EMBL/GenBank/DDBJ databases">
        <title>In-depth cultivation of the pig gut microbiome towards novel bacterial diversity and tailored functional studies.</title>
        <authorList>
            <person name="Wylensek D."/>
            <person name="Hitch T.C.A."/>
            <person name="Clavel T."/>
        </authorList>
    </citation>
    <scope>NUCLEOTIDE SEQUENCE [LARGE SCALE GENOMIC DNA]</scope>
    <source>
        <strain evidence="17 18">Oil-RF-744-WCA-WT-10</strain>
    </source>
</reference>
<dbReference type="InterPro" id="IPR023465">
    <property type="entry name" value="Riboflavin_kinase_dom_sf"/>
</dbReference>
<dbReference type="EC" id="2.7.7.2" evidence="15"/>
<dbReference type="GO" id="GO:0005524">
    <property type="term" value="F:ATP binding"/>
    <property type="evidence" value="ECO:0007669"/>
    <property type="project" value="UniProtKB-UniRule"/>
</dbReference>
<evidence type="ECO:0000256" key="6">
    <source>
        <dbReference type="ARBA" id="ARBA00022679"/>
    </source>
</evidence>
<keyword evidence="6 15" id="KW-0808">Transferase</keyword>
<name>A0A6L5XEJ6_9BACT</name>
<dbReference type="InterPro" id="IPR015865">
    <property type="entry name" value="Riboflavin_kinase_bac/euk"/>
</dbReference>
<dbReference type="CDD" id="cd02064">
    <property type="entry name" value="FAD_synthetase_N"/>
    <property type="match status" value="1"/>
</dbReference>
<dbReference type="GO" id="GO:0008531">
    <property type="term" value="F:riboflavin kinase activity"/>
    <property type="evidence" value="ECO:0007669"/>
    <property type="project" value="UniProtKB-UniRule"/>
</dbReference>
<evidence type="ECO:0000259" key="16">
    <source>
        <dbReference type="SMART" id="SM00904"/>
    </source>
</evidence>
<dbReference type="GO" id="GO:0006747">
    <property type="term" value="P:FAD biosynthetic process"/>
    <property type="evidence" value="ECO:0007669"/>
    <property type="project" value="UniProtKB-UniRule"/>
</dbReference>
<evidence type="ECO:0000256" key="12">
    <source>
        <dbReference type="ARBA" id="ARBA00023268"/>
    </source>
</evidence>
<dbReference type="RefSeq" id="WP_154327794.1">
    <property type="nucleotide sequence ID" value="NZ_CP045696.1"/>
</dbReference>
<protein>
    <recommendedName>
        <fullName evidence="15">Riboflavin biosynthesis protein</fullName>
    </recommendedName>
    <domain>
        <recommendedName>
            <fullName evidence="15">Riboflavin kinase</fullName>
            <ecNumber evidence="15">2.7.1.26</ecNumber>
        </recommendedName>
        <alternativeName>
            <fullName evidence="15">Flavokinase</fullName>
        </alternativeName>
    </domain>
    <domain>
        <recommendedName>
            <fullName evidence="15">FMN adenylyltransferase</fullName>
            <ecNumber evidence="15">2.7.7.2</ecNumber>
        </recommendedName>
        <alternativeName>
            <fullName evidence="15">FAD pyrophosphorylase</fullName>
        </alternativeName>
        <alternativeName>
            <fullName evidence="15">FAD synthase</fullName>
        </alternativeName>
    </domain>
</protein>
<keyword evidence="10 15" id="KW-0274">FAD</keyword>
<organism evidence="17 18">
    <name type="scientific">Sodaliphilus pleomorphus</name>
    <dbReference type="NCBI Taxonomy" id="2606626"/>
    <lineage>
        <taxon>Bacteria</taxon>
        <taxon>Pseudomonadati</taxon>
        <taxon>Bacteroidota</taxon>
        <taxon>Bacteroidia</taxon>
        <taxon>Bacteroidales</taxon>
        <taxon>Muribaculaceae</taxon>
        <taxon>Sodaliphilus</taxon>
    </lineage>
</organism>
<keyword evidence="7 15" id="KW-0548">Nucleotidyltransferase</keyword>
<evidence type="ECO:0000256" key="4">
    <source>
        <dbReference type="ARBA" id="ARBA00022630"/>
    </source>
</evidence>